<comment type="caution">
    <text evidence="3">The sequence shown here is derived from an EMBL/GenBank/DDBJ whole genome shotgun (WGS) entry which is preliminary data.</text>
</comment>
<reference evidence="3 4" key="1">
    <citation type="journal article" date="2021" name="Front. Microbiol.">
        <title>Comprehensive Comparative Genomics and Phenotyping of Methylobacterium Species.</title>
        <authorList>
            <person name="Alessa O."/>
            <person name="Ogura Y."/>
            <person name="Fujitani Y."/>
            <person name="Takami H."/>
            <person name="Hayashi T."/>
            <person name="Sahin N."/>
            <person name="Tani A."/>
        </authorList>
    </citation>
    <scope>NUCLEOTIDE SEQUENCE [LARGE SCALE GENOMIC DNA]</scope>
    <source>
        <strain evidence="3 4">DSM 23679</strain>
    </source>
</reference>
<organism evidence="3 4">
    <name type="scientific">Methylobacterium cerastii</name>
    <dbReference type="NCBI Taxonomy" id="932741"/>
    <lineage>
        <taxon>Bacteria</taxon>
        <taxon>Pseudomonadati</taxon>
        <taxon>Pseudomonadota</taxon>
        <taxon>Alphaproteobacteria</taxon>
        <taxon>Hyphomicrobiales</taxon>
        <taxon>Methylobacteriaceae</taxon>
        <taxon>Methylobacterium</taxon>
    </lineage>
</organism>
<dbReference type="Gene3D" id="3.30.2310.20">
    <property type="entry name" value="RelE-like"/>
    <property type="match status" value="1"/>
</dbReference>
<comment type="similarity">
    <text evidence="1">Belongs to the RelE toxin family.</text>
</comment>
<sequence length="92" mass="10232">MRLRFTLPAARQLDRILTTIGEQHPTGAHNVQERIRAVIDVLQQQPQAGAATARPGGRRMVVRPYSYAVADRIGDDEIVILGVRHTARRPLA</sequence>
<accession>A0ABQ4QJG0</accession>
<dbReference type="Proteomes" id="UP001055117">
    <property type="component" value="Unassembled WGS sequence"/>
</dbReference>
<keyword evidence="2" id="KW-1277">Toxin-antitoxin system</keyword>
<evidence type="ECO:0000313" key="4">
    <source>
        <dbReference type="Proteomes" id="UP001055117"/>
    </source>
</evidence>
<evidence type="ECO:0008006" key="5">
    <source>
        <dbReference type="Google" id="ProtNLM"/>
    </source>
</evidence>
<dbReference type="InterPro" id="IPR007712">
    <property type="entry name" value="RelE/ParE_toxin"/>
</dbReference>
<evidence type="ECO:0000256" key="1">
    <source>
        <dbReference type="ARBA" id="ARBA00006226"/>
    </source>
</evidence>
<proteinExistence type="inferred from homology"/>
<evidence type="ECO:0000313" key="3">
    <source>
        <dbReference type="EMBL" id="GJD45391.1"/>
    </source>
</evidence>
<protein>
    <recommendedName>
        <fullName evidence="5">Type II toxin-antitoxin system RelE/ParE family toxin</fullName>
    </recommendedName>
</protein>
<dbReference type="InterPro" id="IPR051803">
    <property type="entry name" value="TA_system_RelE-like_toxin"/>
</dbReference>
<keyword evidence="4" id="KW-1185">Reference proteome</keyword>
<gene>
    <name evidence="3" type="ORF">AFCDBAGC_3263</name>
</gene>
<dbReference type="InterPro" id="IPR035093">
    <property type="entry name" value="RelE/ParE_toxin_dom_sf"/>
</dbReference>
<name>A0ABQ4QJG0_9HYPH</name>
<dbReference type="RefSeq" id="WP_147763344.1">
    <property type="nucleotide sequence ID" value="NZ_BPQG01000051.1"/>
</dbReference>
<dbReference type="Pfam" id="PF05016">
    <property type="entry name" value="ParE_toxin"/>
    <property type="match status" value="1"/>
</dbReference>
<dbReference type="PANTHER" id="PTHR33755">
    <property type="entry name" value="TOXIN PARE1-RELATED"/>
    <property type="match status" value="1"/>
</dbReference>
<evidence type="ECO:0000256" key="2">
    <source>
        <dbReference type="ARBA" id="ARBA00022649"/>
    </source>
</evidence>
<dbReference type="EMBL" id="BPQG01000051">
    <property type="protein sequence ID" value="GJD45391.1"/>
    <property type="molecule type" value="Genomic_DNA"/>
</dbReference>